<gene>
    <name evidence="2" type="ORF">ACWI_29100</name>
    <name evidence="3" type="ORF">LNN31_06915</name>
</gene>
<proteinExistence type="predicted"/>
<accession>A0A1F2PFY4</accession>
<reference evidence="3" key="2">
    <citation type="submission" date="2021-11" db="EMBL/GenBank/DDBJ databases">
        <title>Isoprene-degrading acetogen.</title>
        <authorList>
            <person name="Yang Y."/>
            <person name="Jin H."/>
            <person name="Yan J."/>
        </authorList>
    </citation>
    <scope>NUCLEOTIDE SEQUENCE</scope>
    <source>
        <strain evidence="3">Berkeley</strain>
    </source>
</reference>
<dbReference type="EMBL" id="LKEU01000037">
    <property type="protein sequence ID" value="OFV69772.1"/>
    <property type="molecule type" value="Genomic_DNA"/>
</dbReference>
<reference evidence="2 4" key="1">
    <citation type="submission" date="2015-09" db="EMBL/GenBank/DDBJ databases">
        <title>Genome sequence of Acetobacterium wieringae DSM 1911.</title>
        <authorList>
            <person name="Poehlein A."/>
            <person name="Bengelsdorf F.R."/>
            <person name="Schiel-Bengelsdorf B."/>
            <person name="Duerre P."/>
            <person name="Daniel R."/>
        </authorList>
    </citation>
    <scope>NUCLEOTIDE SEQUENCE [LARGE SCALE GENOMIC DNA]</scope>
    <source>
        <strain evidence="2 4">DSM 1911</strain>
    </source>
</reference>
<feature type="domain" description="Cyclodeaminase/cyclohydrolase" evidence="1">
    <location>
        <begin position="9"/>
        <end position="179"/>
    </location>
</feature>
<name>A0A1F2PFY4_9FIRM</name>
<dbReference type="InterPro" id="IPR010323">
    <property type="entry name" value="DUF924"/>
</dbReference>
<dbReference type="Gene3D" id="1.20.120.680">
    <property type="entry name" value="Formiminotetrahydrofolate cyclodeaminase monomer, up-and-down helical bundle"/>
    <property type="match status" value="1"/>
</dbReference>
<evidence type="ECO:0000313" key="5">
    <source>
        <dbReference type="Proteomes" id="UP001163550"/>
    </source>
</evidence>
<dbReference type="STRING" id="52694.ACWI_29100"/>
<sequence length="384" mass="42412">MYKISELTVDDYLKKMAVCDFPGPAAGSAAATAVAMAAALLEMSCDGSLRKNGDNPLLAESIALAAELRQAGLNLADVDMAAYGRVITAAKNKATDREAYETAMKGATEPFMAILRHCHRLLGQIEKVIKGSFSRVLGDLVGGAYLAEAAAAASKSGIDVNLMLIGDRAYQSRYQTEAKALYQACVSLKVEILGQVFSGSSADLQPEAKAVLDFWFDPANQPYWFLKNEAFDMVIRRQFYDCWVAAGKGLLADWRDTIEGRLAEIILLDQFSRNLNRDDSRAFAQDAMALTLAQEAVRHPDYQRLDPLRQRFVLMPFMHSESAGIHQLGLPLFEALGDPKTLEYEIRHQQIIAQFGRYPHRNEVLKRESTAAEMAFLKQPGSSF</sequence>
<dbReference type="InterPro" id="IPR011990">
    <property type="entry name" value="TPR-like_helical_dom_sf"/>
</dbReference>
<keyword evidence="5" id="KW-1185">Reference proteome</keyword>
<protein>
    <submittedName>
        <fullName evidence="3">DUF924 family protein</fullName>
    </submittedName>
    <submittedName>
        <fullName evidence="2">Formiminotransferase-cyclodeaminase</fullName>
    </submittedName>
</protein>
<evidence type="ECO:0000313" key="4">
    <source>
        <dbReference type="Proteomes" id="UP000176244"/>
    </source>
</evidence>
<evidence type="ECO:0000259" key="1">
    <source>
        <dbReference type="Pfam" id="PF04961"/>
    </source>
</evidence>
<organism evidence="2 4">
    <name type="scientific">Acetobacterium wieringae</name>
    <dbReference type="NCBI Taxonomy" id="52694"/>
    <lineage>
        <taxon>Bacteria</taxon>
        <taxon>Bacillati</taxon>
        <taxon>Bacillota</taxon>
        <taxon>Clostridia</taxon>
        <taxon>Eubacteriales</taxon>
        <taxon>Eubacteriaceae</taxon>
        <taxon>Acetobacterium</taxon>
    </lineage>
</organism>
<dbReference type="Pfam" id="PF04961">
    <property type="entry name" value="FTCD_C"/>
    <property type="match status" value="1"/>
</dbReference>
<dbReference type="Proteomes" id="UP001163550">
    <property type="component" value="Chromosome"/>
</dbReference>
<dbReference type="RefSeq" id="WP_207648659.1">
    <property type="nucleotide sequence ID" value="NZ_CABIIK010000007.1"/>
</dbReference>
<dbReference type="InterPro" id="IPR007044">
    <property type="entry name" value="Cyclodeamin/CycHdrlase"/>
</dbReference>
<dbReference type="Pfam" id="PF06041">
    <property type="entry name" value="DUF924"/>
    <property type="match status" value="1"/>
</dbReference>
<dbReference type="EMBL" id="CP087994">
    <property type="protein sequence ID" value="UYO64139.1"/>
    <property type="molecule type" value="Genomic_DNA"/>
</dbReference>
<dbReference type="InterPro" id="IPR036178">
    <property type="entry name" value="Formintransfe-cycloase-like_sf"/>
</dbReference>
<dbReference type="Gene3D" id="1.20.58.320">
    <property type="entry name" value="TPR-like"/>
    <property type="match status" value="1"/>
</dbReference>
<dbReference type="AlphaFoldDB" id="A0A1F2PFY4"/>
<dbReference type="GO" id="GO:0016740">
    <property type="term" value="F:transferase activity"/>
    <property type="evidence" value="ECO:0007669"/>
    <property type="project" value="UniProtKB-KW"/>
</dbReference>
<dbReference type="SUPFAM" id="SSF48452">
    <property type="entry name" value="TPR-like"/>
    <property type="match status" value="1"/>
</dbReference>
<dbReference type="Proteomes" id="UP000176244">
    <property type="component" value="Unassembled WGS sequence"/>
</dbReference>
<keyword evidence="2" id="KW-0808">Transferase</keyword>
<evidence type="ECO:0000313" key="3">
    <source>
        <dbReference type="EMBL" id="UYO64139.1"/>
    </source>
</evidence>
<dbReference type="SUPFAM" id="SSF101262">
    <property type="entry name" value="Methenyltetrahydrofolate cyclohydrolase-like"/>
    <property type="match status" value="1"/>
</dbReference>
<evidence type="ECO:0000313" key="2">
    <source>
        <dbReference type="EMBL" id="OFV69772.1"/>
    </source>
</evidence>
<dbReference type="Gene3D" id="1.25.40.10">
    <property type="entry name" value="Tetratricopeptide repeat domain"/>
    <property type="match status" value="1"/>
</dbReference>